<protein>
    <recommendedName>
        <fullName evidence="1">Zinc finger Ogr/Delta-type domain-containing protein</fullName>
    </recommendedName>
</protein>
<dbReference type="Pfam" id="PF04606">
    <property type="entry name" value="Ogr_Delta"/>
    <property type="match status" value="1"/>
</dbReference>
<proteinExistence type="predicted"/>
<dbReference type="EMBL" id="BSOB01000018">
    <property type="protein sequence ID" value="GLQ93440.1"/>
    <property type="molecule type" value="Genomic_DNA"/>
</dbReference>
<reference evidence="3" key="1">
    <citation type="journal article" date="2019" name="Int. J. Syst. Evol. Microbiol.">
        <title>The Global Catalogue of Microorganisms (GCM) 10K type strain sequencing project: providing services to taxonomists for standard genome sequencing and annotation.</title>
        <authorList>
            <consortium name="The Broad Institute Genomics Platform"/>
            <consortium name="The Broad Institute Genome Sequencing Center for Infectious Disease"/>
            <person name="Wu L."/>
            <person name="Ma J."/>
        </authorList>
    </citation>
    <scope>NUCLEOTIDE SEQUENCE [LARGE SCALE GENOMIC DNA]</scope>
    <source>
        <strain evidence="3">NBRC 111980</strain>
    </source>
</reference>
<dbReference type="RefSeq" id="WP_284321151.1">
    <property type="nucleotide sequence ID" value="NZ_BSOB01000018.1"/>
</dbReference>
<evidence type="ECO:0000259" key="1">
    <source>
        <dbReference type="Pfam" id="PF04606"/>
    </source>
</evidence>
<dbReference type="Proteomes" id="UP001156670">
    <property type="component" value="Unassembled WGS sequence"/>
</dbReference>
<accession>A0ABQ5XNY5</accession>
<dbReference type="InterPro" id="IPR007684">
    <property type="entry name" value="Znf_Ogr/Delta"/>
</dbReference>
<gene>
    <name evidence="2" type="ORF">GCM10007901_23910</name>
</gene>
<evidence type="ECO:0000313" key="3">
    <source>
        <dbReference type="Proteomes" id="UP001156670"/>
    </source>
</evidence>
<organism evidence="2 3">
    <name type="scientific">Dyella acidisoli</name>
    <dbReference type="NCBI Taxonomy" id="1867834"/>
    <lineage>
        <taxon>Bacteria</taxon>
        <taxon>Pseudomonadati</taxon>
        <taxon>Pseudomonadota</taxon>
        <taxon>Gammaproteobacteria</taxon>
        <taxon>Lysobacterales</taxon>
        <taxon>Rhodanobacteraceae</taxon>
        <taxon>Dyella</taxon>
    </lineage>
</organism>
<feature type="domain" description="Zinc finger Ogr/Delta-type" evidence="1">
    <location>
        <begin position="20"/>
        <end position="65"/>
    </location>
</feature>
<name>A0ABQ5XNY5_9GAMM</name>
<sequence length="95" mass="10475">MTRHPLHAASARRESRFRVKCPHCLSFARARSSDLLTPTYREVRFECQNDACGHIWVAGLEAIRTLCPSDMPNPAIDIPFAATRAANHASAKATG</sequence>
<comment type="caution">
    <text evidence="2">The sequence shown here is derived from an EMBL/GenBank/DDBJ whole genome shotgun (WGS) entry which is preliminary data.</text>
</comment>
<keyword evidence="3" id="KW-1185">Reference proteome</keyword>
<evidence type="ECO:0000313" key="2">
    <source>
        <dbReference type="EMBL" id="GLQ93440.1"/>
    </source>
</evidence>